<dbReference type="AlphaFoldDB" id="A0A9P6D8G6"/>
<sequence length="186" mass="20746">MRALDETVLDSSSWTQRMSDGTSTRTAGDSSLRLHALLTLRRDFGLGIVRVRTLDKRTPCTFGGELVDRPWSSALCFWSITGSLDVIPSILRRRLHGEVSFRLCCSASWTKMSLNCTLRRQSPIRWLANAQRPDPPSSMCRRHLSPTFLLERLCGSYQGHATRASIAALTVTLAKAIHCRVTKTGV</sequence>
<accession>A0A9P6D8G6</accession>
<dbReference type="Proteomes" id="UP000807025">
    <property type="component" value="Unassembled WGS sequence"/>
</dbReference>
<keyword evidence="2" id="KW-1185">Reference proteome</keyword>
<evidence type="ECO:0000313" key="2">
    <source>
        <dbReference type="Proteomes" id="UP000807025"/>
    </source>
</evidence>
<reference evidence="1" key="1">
    <citation type="submission" date="2020-11" db="EMBL/GenBank/DDBJ databases">
        <authorList>
            <consortium name="DOE Joint Genome Institute"/>
            <person name="Ahrendt S."/>
            <person name="Riley R."/>
            <person name="Andreopoulos W."/>
            <person name="Labutti K."/>
            <person name="Pangilinan J."/>
            <person name="Ruiz-Duenas F.J."/>
            <person name="Barrasa J.M."/>
            <person name="Sanchez-Garcia M."/>
            <person name="Camarero S."/>
            <person name="Miyauchi S."/>
            <person name="Serrano A."/>
            <person name="Linde D."/>
            <person name="Babiker R."/>
            <person name="Drula E."/>
            <person name="Ayuso-Fernandez I."/>
            <person name="Pacheco R."/>
            <person name="Padilla G."/>
            <person name="Ferreira P."/>
            <person name="Barriuso J."/>
            <person name="Kellner H."/>
            <person name="Castanera R."/>
            <person name="Alfaro M."/>
            <person name="Ramirez L."/>
            <person name="Pisabarro A.G."/>
            <person name="Kuo A."/>
            <person name="Tritt A."/>
            <person name="Lipzen A."/>
            <person name="He G."/>
            <person name="Yan M."/>
            <person name="Ng V."/>
            <person name="Cullen D."/>
            <person name="Martin F."/>
            <person name="Rosso M.-N."/>
            <person name="Henrissat B."/>
            <person name="Hibbett D."/>
            <person name="Martinez A.T."/>
            <person name="Grigoriev I.V."/>
        </authorList>
    </citation>
    <scope>NUCLEOTIDE SEQUENCE</scope>
    <source>
        <strain evidence="1">ATCC 90797</strain>
    </source>
</reference>
<comment type="caution">
    <text evidence="1">The sequence shown here is derived from an EMBL/GenBank/DDBJ whole genome shotgun (WGS) entry which is preliminary data.</text>
</comment>
<protein>
    <submittedName>
        <fullName evidence="1">Uncharacterized protein</fullName>
    </submittedName>
</protein>
<proteinExistence type="predicted"/>
<evidence type="ECO:0000313" key="1">
    <source>
        <dbReference type="EMBL" id="KAF9495187.1"/>
    </source>
</evidence>
<organism evidence="1 2">
    <name type="scientific">Pleurotus eryngii</name>
    <name type="common">Boletus of the steppes</name>
    <dbReference type="NCBI Taxonomy" id="5323"/>
    <lineage>
        <taxon>Eukaryota</taxon>
        <taxon>Fungi</taxon>
        <taxon>Dikarya</taxon>
        <taxon>Basidiomycota</taxon>
        <taxon>Agaricomycotina</taxon>
        <taxon>Agaricomycetes</taxon>
        <taxon>Agaricomycetidae</taxon>
        <taxon>Agaricales</taxon>
        <taxon>Pleurotineae</taxon>
        <taxon>Pleurotaceae</taxon>
        <taxon>Pleurotus</taxon>
    </lineage>
</organism>
<dbReference type="EMBL" id="MU154564">
    <property type="protein sequence ID" value="KAF9495187.1"/>
    <property type="molecule type" value="Genomic_DNA"/>
</dbReference>
<name>A0A9P6D8G6_PLEER</name>
<gene>
    <name evidence="1" type="ORF">BDN71DRAFT_893846</name>
</gene>